<keyword evidence="1" id="KW-0472">Membrane</keyword>
<evidence type="ECO:0000313" key="4">
    <source>
        <dbReference type="Proteomes" id="UP001597533"/>
    </source>
</evidence>
<dbReference type="Pfam" id="PF13239">
    <property type="entry name" value="2TM"/>
    <property type="match status" value="1"/>
</dbReference>
<comment type="caution">
    <text evidence="3">The sequence shown here is derived from an EMBL/GenBank/DDBJ whole genome shotgun (WGS) entry which is preliminary data.</text>
</comment>
<keyword evidence="4" id="KW-1185">Reference proteome</keyword>
<keyword evidence="1" id="KW-1133">Transmembrane helix</keyword>
<dbReference type="EMBL" id="JBHUOV010000005">
    <property type="protein sequence ID" value="MFD2823976.1"/>
    <property type="molecule type" value="Genomic_DNA"/>
</dbReference>
<protein>
    <submittedName>
        <fullName evidence="3">2TM domain-containing protein</fullName>
    </submittedName>
</protein>
<evidence type="ECO:0000256" key="1">
    <source>
        <dbReference type="SAM" id="Phobius"/>
    </source>
</evidence>
<keyword evidence="1" id="KW-0812">Transmembrane</keyword>
<reference evidence="4" key="1">
    <citation type="journal article" date="2019" name="Int. J. Syst. Evol. Microbiol.">
        <title>The Global Catalogue of Microorganisms (GCM) 10K type strain sequencing project: providing services to taxonomists for standard genome sequencing and annotation.</title>
        <authorList>
            <consortium name="The Broad Institute Genomics Platform"/>
            <consortium name="The Broad Institute Genome Sequencing Center for Infectious Disease"/>
            <person name="Wu L."/>
            <person name="Ma J."/>
        </authorList>
    </citation>
    <scope>NUCLEOTIDE SEQUENCE [LARGE SCALE GENOMIC DNA]</scope>
    <source>
        <strain evidence="4">KCTC 32141</strain>
    </source>
</reference>
<feature type="transmembrane region" description="Helical" evidence="1">
    <location>
        <begin position="71"/>
        <end position="95"/>
    </location>
</feature>
<evidence type="ECO:0000313" key="3">
    <source>
        <dbReference type="EMBL" id="MFD2823976.1"/>
    </source>
</evidence>
<dbReference type="RefSeq" id="WP_183489654.1">
    <property type="nucleotide sequence ID" value="NZ_JBHUOV010000005.1"/>
</dbReference>
<dbReference type="Proteomes" id="UP001597533">
    <property type="component" value="Unassembled WGS sequence"/>
</dbReference>
<name>A0ABW5WRV1_9FLAO</name>
<evidence type="ECO:0000259" key="2">
    <source>
        <dbReference type="Pfam" id="PF13239"/>
    </source>
</evidence>
<feature type="transmembrane region" description="Helical" evidence="1">
    <location>
        <begin position="31"/>
        <end position="51"/>
    </location>
</feature>
<organism evidence="3 4">
    <name type="scientific">Lacinutrix iliipiscaria</name>
    <dbReference type="NCBI Taxonomy" id="1230532"/>
    <lineage>
        <taxon>Bacteria</taxon>
        <taxon>Pseudomonadati</taxon>
        <taxon>Bacteroidota</taxon>
        <taxon>Flavobacteriia</taxon>
        <taxon>Flavobacteriales</taxon>
        <taxon>Flavobacteriaceae</taxon>
        <taxon>Lacinutrix</taxon>
    </lineage>
</organism>
<feature type="domain" description="2TM" evidence="2">
    <location>
        <begin position="20"/>
        <end position="109"/>
    </location>
</feature>
<proteinExistence type="predicted"/>
<accession>A0ABW5WRV1</accession>
<dbReference type="InterPro" id="IPR025698">
    <property type="entry name" value="2TM_dom"/>
</dbReference>
<gene>
    <name evidence="3" type="ORF">ACFS5M_09860</name>
</gene>
<sequence length="119" mass="14483">MEKYNIEPYKENNYSESAYRRAEKRLKEIKGFYWHFFWYLAVNLFISISKVSSDFSHGASFREVFTDFGTYAVWLFWGIGIVSHWFGVFGKNIFFSKDWESKKIKEFMDKENKIMNKYE</sequence>